<reference evidence="2" key="2">
    <citation type="submission" date="2021-01" db="EMBL/GenBank/DDBJ databases">
        <authorList>
            <person name="Schikora-Tamarit M.A."/>
        </authorList>
    </citation>
    <scope>NUCLEOTIDE SEQUENCE</scope>
    <source>
        <strain evidence="2">CBS2887</strain>
    </source>
</reference>
<dbReference type="AlphaFoldDB" id="A0A9P8TJJ9"/>
<feature type="compositionally biased region" description="Gly residues" evidence="1">
    <location>
        <begin position="54"/>
        <end position="63"/>
    </location>
</feature>
<keyword evidence="3" id="KW-1185">Reference proteome</keyword>
<organism evidence="2 3">
    <name type="scientific">Wickerhamomyces pijperi</name>
    <name type="common">Yeast</name>
    <name type="synonym">Pichia pijperi</name>
    <dbReference type="NCBI Taxonomy" id="599730"/>
    <lineage>
        <taxon>Eukaryota</taxon>
        <taxon>Fungi</taxon>
        <taxon>Dikarya</taxon>
        <taxon>Ascomycota</taxon>
        <taxon>Saccharomycotina</taxon>
        <taxon>Saccharomycetes</taxon>
        <taxon>Phaffomycetales</taxon>
        <taxon>Wickerhamomycetaceae</taxon>
        <taxon>Wickerhamomyces</taxon>
    </lineage>
</organism>
<proteinExistence type="predicted"/>
<feature type="region of interest" description="Disordered" evidence="1">
    <location>
        <begin position="54"/>
        <end position="74"/>
    </location>
</feature>
<evidence type="ECO:0000313" key="3">
    <source>
        <dbReference type="Proteomes" id="UP000774326"/>
    </source>
</evidence>
<dbReference type="Proteomes" id="UP000774326">
    <property type="component" value="Unassembled WGS sequence"/>
</dbReference>
<comment type="caution">
    <text evidence="2">The sequence shown here is derived from an EMBL/GenBank/DDBJ whole genome shotgun (WGS) entry which is preliminary data.</text>
</comment>
<dbReference type="EMBL" id="JAEUBG010004553">
    <property type="protein sequence ID" value="KAH3681184.1"/>
    <property type="molecule type" value="Genomic_DNA"/>
</dbReference>
<sequence length="74" mass="6994">MIPESGSTFAAIAGPGDERFGCLDIGGDSGGFSGAEELVLDGSMLAETSLIGAGSGAGAGTGTRTGADALTAEL</sequence>
<accession>A0A9P8TJJ9</accession>
<evidence type="ECO:0000256" key="1">
    <source>
        <dbReference type="SAM" id="MobiDB-lite"/>
    </source>
</evidence>
<gene>
    <name evidence="2" type="ORF">WICPIJ_007879</name>
</gene>
<protein>
    <submittedName>
        <fullName evidence="2">Uncharacterized protein</fullName>
    </submittedName>
</protein>
<feature type="compositionally biased region" description="Low complexity" evidence="1">
    <location>
        <begin position="64"/>
        <end position="74"/>
    </location>
</feature>
<name>A0A9P8TJJ9_WICPI</name>
<evidence type="ECO:0000313" key="2">
    <source>
        <dbReference type="EMBL" id="KAH3681184.1"/>
    </source>
</evidence>
<reference evidence="2" key="1">
    <citation type="journal article" date="2021" name="Open Biol.">
        <title>Shared evolutionary footprints suggest mitochondrial oxidative damage underlies multiple complex I losses in fungi.</title>
        <authorList>
            <person name="Schikora-Tamarit M.A."/>
            <person name="Marcet-Houben M."/>
            <person name="Nosek J."/>
            <person name="Gabaldon T."/>
        </authorList>
    </citation>
    <scope>NUCLEOTIDE SEQUENCE</scope>
    <source>
        <strain evidence="2">CBS2887</strain>
    </source>
</reference>